<gene>
    <name evidence="1" type="ORF">Tco_1006447</name>
</gene>
<keyword evidence="2" id="KW-1185">Reference proteome</keyword>
<reference evidence="1" key="1">
    <citation type="journal article" date="2022" name="Int. J. Mol. Sci.">
        <title>Draft Genome of Tanacetum Coccineum: Genomic Comparison of Closely Related Tanacetum-Family Plants.</title>
        <authorList>
            <person name="Yamashiro T."/>
            <person name="Shiraishi A."/>
            <person name="Nakayama K."/>
            <person name="Satake H."/>
        </authorList>
    </citation>
    <scope>NUCLEOTIDE SEQUENCE</scope>
</reference>
<dbReference type="EMBL" id="BQNB010017416">
    <property type="protein sequence ID" value="GJT62914.1"/>
    <property type="molecule type" value="Genomic_DNA"/>
</dbReference>
<evidence type="ECO:0000313" key="1">
    <source>
        <dbReference type="EMBL" id="GJT62914.1"/>
    </source>
</evidence>
<sequence>MDFPEFYKELEAEIYEAGEKLMGIQFLHLELRLSRNPSRSFRPVNSAEILWQFWTSYSLRVSLAHDSSWSKSILEKEKLNGSNFLDWYRNLRIVLRNEQKLHHLEEALPEAPPATATAAVRNAYTRRVAEQQEVACLMLVSMTPEIQKNLEDRTAFEIL</sequence>
<comment type="caution">
    <text evidence="1">The sequence shown here is derived from an EMBL/GenBank/DDBJ whole genome shotgun (WGS) entry which is preliminary data.</text>
</comment>
<reference evidence="1" key="2">
    <citation type="submission" date="2022-01" db="EMBL/GenBank/DDBJ databases">
        <authorList>
            <person name="Yamashiro T."/>
            <person name="Shiraishi A."/>
            <person name="Satake H."/>
            <person name="Nakayama K."/>
        </authorList>
    </citation>
    <scope>NUCLEOTIDE SEQUENCE</scope>
</reference>
<protein>
    <submittedName>
        <fullName evidence="1">Uncharacterized protein</fullName>
    </submittedName>
</protein>
<dbReference type="Proteomes" id="UP001151760">
    <property type="component" value="Unassembled WGS sequence"/>
</dbReference>
<organism evidence="1 2">
    <name type="scientific">Tanacetum coccineum</name>
    <dbReference type="NCBI Taxonomy" id="301880"/>
    <lineage>
        <taxon>Eukaryota</taxon>
        <taxon>Viridiplantae</taxon>
        <taxon>Streptophyta</taxon>
        <taxon>Embryophyta</taxon>
        <taxon>Tracheophyta</taxon>
        <taxon>Spermatophyta</taxon>
        <taxon>Magnoliopsida</taxon>
        <taxon>eudicotyledons</taxon>
        <taxon>Gunneridae</taxon>
        <taxon>Pentapetalae</taxon>
        <taxon>asterids</taxon>
        <taxon>campanulids</taxon>
        <taxon>Asterales</taxon>
        <taxon>Asteraceae</taxon>
        <taxon>Asteroideae</taxon>
        <taxon>Anthemideae</taxon>
        <taxon>Anthemidinae</taxon>
        <taxon>Tanacetum</taxon>
    </lineage>
</organism>
<proteinExistence type="predicted"/>
<accession>A0ABQ5FIV3</accession>
<evidence type="ECO:0000313" key="2">
    <source>
        <dbReference type="Proteomes" id="UP001151760"/>
    </source>
</evidence>
<name>A0ABQ5FIV3_9ASTR</name>